<dbReference type="HAMAP" id="MF_00182">
    <property type="entry name" value="Formyl_trans"/>
    <property type="match status" value="1"/>
</dbReference>
<evidence type="ECO:0000313" key="12">
    <source>
        <dbReference type="Proteomes" id="UP000765845"/>
    </source>
</evidence>
<sequence>MATTRLKLVFAGTPEFAAQHLRFLLDSGQHDIVAVYTQPDRPAGRGKKPRPSPVKNIALEQGLPVYQPLNFKAEEDRRALAALGADLMVVVAYGLILPQSVLDIPRLGCVNVHASLLPRWRGAAPIQRAIEAGDSESGVTIMQMAAGLDTGDMLRKVSCAITSNDTAASLHDRLADMGGPALLETLNSLADGTAVAEAQDDTLSNYAAKIDKQEAILDWRKPATQLDREIRAFIPFPICYTTLGEDRLRVWQALPQDNSPGAATPGTIIHTDKQGITVACGEGTLLLQALQLPGARQLSVAEILNGHAARFSPGTVLGSQ</sequence>
<evidence type="ECO:0000256" key="6">
    <source>
        <dbReference type="ARBA" id="ARBA00022917"/>
    </source>
</evidence>
<evidence type="ECO:0000256" key="3">
    <source>
        <dbReference type="ARBA" id="ARBA00012261"/>
    </source>
</evidence>
<evidence type="ECO:0000256" key="4">
    <source>
        <dbReference type="ARBA" id="ARBA00016014"/>
    </source>
</evidence>
<comment type="function">
    <text evidence="1 8">Attaches a formyl group to the free amino group of methionyl-tRNA(fMet). The formyl group appears to play a dual role in the initiator identity of N-formylmethionyl-tRNA by promoting its recognition by IF2 and preventing the misappropriation of this tRNA by the elongation apparatus.</text>
</comment>
<dbReference type="Proteomes" id="UP000765845">
    <property type="component" value="Unassembled WGS sequence"/>
</dbReference>
<protein>
    <recommendedName>
        <fullName evidence="4 8">Methionyl-tRNA formyltransferase</fullName>
        <ecNumber evidence="3 8">2.1.2.9</ecNumber>
    </recommendedName>
</protein>
<dbReference type="PANTHER" id="PTHR11138:SF5">
    <property type="entry name" value="METHIONYL-TRNA FORMYLTRANSFERASE, MITOCHONDRIAL"/>
    <property type="match status" value="1"/>
</dbReference>
<evidence type="ECO:0000259" key="10">
    <source>
        <dbReference type="Pfam" id="PF02911"/>
    </source>
</evidence>
<dbReference type="EMBL" id="JAAWWK010000004">
    <property type="protein sequence ID" value="NKI18316.1"/>
    <property type="molecule type" value="Genomic_DNA"/>
</dbReference>
<dbReference type="CDD" id="cd08646">
    <property type="entry name" value="FMT_core_Met-tRNA-FMT_N"/>
    <property type="match status" value="1"/>
</dbReference>
<proteinExistence type="inferred from homology"/>
<dbReference type="PROSITE" id="PS00373">
    <property type="entry name" value="GART"/>
    <property type="match status" value="1"/>
</dbReference>
<dbReference type="InterPro" id="IPR037022">
    <property type="entry name" value="Formyl_trans_C_sf"/>
</dbReference>
<evidence type="ECO:0000256" key="1">
    <source>
        <dbReference type="ARBA" id="ARBA00002606"/>
    </source>
</evidence>
<keyword evidence="12" id="KW-1185">Reference proteome</keyword>
<dbReference type="GO" id="GO:0004479">
    <property type="term" value="F:methionyl-tRNA formyltransferase activity"/>
    <property type="evidence" value="ECO:0007669"/>
    <property type="project" value="UniProtKB-EC"/>
</dbReference>
<evidence type="ECO:0000256" key="5">
    <source>
        <dbReference type="ARBA" id="ARBA00022679"/>
    </source>
</evidence>
<dbReference type="InterPro" id="IPR005793">
    <property type="entry name" value="Formyl_trans_C"/>
</dbReference>
<reference evidence="11 12" key="1">
    <citation type="submission" date="2020-04" db="EMBL/GenBank/DDBJ databases">
        <authorList>
            <person name="Yoon J."/>
        </authorList>
    </citation>
    <scope>NUCLEOTIDE SEQUENCE [LARGE SCALE GENOMIC DNA]</scope>
    <source>
        <strain evidence="11 12">KMU-166</strain>
    </source>
</reference>
<organism evidence="11 12">
    <name type="scientific">Spongiibacter thalassae</name>
    <dbReference type="NCBI Taxonomy" id="2721624"/>
    <lineage>
        <taxon>Bacteria</taxon>
        <taxon>Pseudomonadati</taxon>
        <taxon>Pseudomonadota</taxon>
        <taxon>Gammaproteobacteria</taxon>
        <taxon>Cellvibrionales</taxon>
        <taxon>Spongiibacteraceae</taxon>
        <taxon>Spongiibacter</taxon>
    </lineage>
</organism>
<evidence type="ECO:0000256" key="7">
    <source>
        <dbReference type="ARBA" id="ARBA00048558"/>
    </source>
</evidence>
<dbReference type="InterPro" id="IPR044135">
    <property type="entry name" value="Met-tRNA-FMT_C"/>
</dbReference>
<dbReference type="EC" id="2.1.2.9" evidence="3 8"/>
<dbReference type="CDD" id="cd08704">
    <property type="entry name" value="Met_tRNA_FMT_C"/>
    <property type="match status" value="1"/>
</dbReference>
<evidence type="ECO:0000313" key="11">
    <source>
        <dbReference type="EMBL" id="NKI18316.1"/>
    </source>
</evidence>
<dbReference type="SUPFAM" id="SSF53328">
    <property type="entry name" value="Formyltransferase"/>
    <property type="match status" value="1"/>
</dbReference>
<dbReference type="SUPFAM" id="SSF50486">
    <property type="entry name" value="FMT C-terminal domain-like"/>
    <property type="match status" value="1"/>
</dbReference>
<dbReference type="NCBIfam" id="TIGR00460">
    <property type="entry name" value="fmt"/>
    <property type="match status" value="1"/>
</dbReference>
<feature type="domain" description="Formyl transferase N-terminal" evidence="9">
    <location>
        <begin position="8"/>
        <end position="185"/>
    </location>
</feature>
<dbReference type="InterPro" id="IPR011034">
    <property type="entry name" value="Formyl_transferase-like_C_sf"/>
</dbReference>
<evidence type="ECO:0000256" key="8">
    <source>
        <dbReference type="HAMAP-Rule" id="MF_00182"/>
    </source>
</evidence>
<dbReference type="PANTHER" id="PTHR11138">
    <property type="entry name" value="METHIONYL-TRNA FORMYLTRANSFERASE"/>
    <property type="match status" value="1"/>
</dbReference>
<feature type="domain" description="Formyl transferase C-terminal" evidence="10">
    <location>
        <begin position="209"/>
        <end position="307"/>
    </location>
</feature>
<comment type="caution">
    <text evidence="11">The sequence shown here is derived from an EMBL/GenBank/DDBJ whole genome shotgun (WGS) entry which is preliminary data.</text>
</comment>
<accession>A0ABX1GHE7</accession>
<evidence type="ECO:0000259" key="9">
    <source>
        <dbReference type="Pfam" id="PF00551"/>
    </source>
</evidence>
<gene>
    <name evidence="8 11" type="primary">fmt</name>
    <name evidence="11" type="ORF">HCU74_12945</name>
</gene>
<dbReference type="Gene3D" id="3.40.50.170">
    <property type="entry name" value="Formyl transferase, N-terminal domain"/>
    <property type="match status" value="1"/>
</dbReference>
<dbReference type="InterPro" id="IPR036477">
    <property type="entry name" value="Formyl_transf_N_sf"/>
</dbReference>
<evidence type="ECO:0000256" key="2">
    <source>
        <dbReference type="ARBA" id="ARBA00010699"/>
    </source>
</evidence>
<dbReference type="InterPro" id="IPR041711">
    <property type="entry name" value="Met-tRNA-FMT_N"/>
</dbReference>
<feature type="binding site" evidence="8">
    <location>
        <begin position="115"/>
        <end position="118"/>
    </location>
    <ligand>
        <name>(6S)-5,6,7,8-tetrahydrofolate</name>
        <dbReference type="ChEBI" id="CHEBI:57453"/>
    </ligand>
</feature>
<dbReference type="InterPro" id="IPR001555">
    <property type="entry name" value="GART_AS"/>
</dbReference>
<comment type="catalytic activity">
    <reaction evidence="7 8">
        <text>L-methionyl-tRNA(fMet) + (6R)-10-formyltetrahydrofolate = N-formyl-L-methionyl-tRNA(fMet) + (6S)-5,6,7,8-tetrahydrofolate + H(+)</text>
        <dbReference type="Rhea" id="RHEA:24380"/>
        <dbReference type="Rhea" id="RHEA-COMP:9952"/>
        <dbReference type="Rhea" id="RHEA-COMP:9953"/>
        <dbReference type="ChEBI" id="CHEBI:15378"/>
        <dbReference type="ChEBI" id="CHEBI:57453"/>
        <dbReference type="ChEBI" id="CHEBI:78530"/>
        <dbReference type="ChEBI" id="CHEBI:78844"/>
        <dbReference type="ChEBI" id="CHEBI:195366"/>
        <dbReference type="EC" id="2.1.2.9"/>
    </reaction>
</comment>
<dbReference type="InterPro" id="IPR005794">
    <property type="entry name" value="Fmt"/>
</dbReference>
<dbReference type="Gene3D" id="3.10.25.10">
    <property type="entry name" value="Formyl transferase, C-terminal domain"/>
    <property type="match status" value="1"/>
</dbReference>
<dbReference type="RefSeq" id="WP_168450832.1">
    <property type="nucleotide sequence ID" value="NZ_JAAWWK010000004.1"/>
</dbReference>
<dbReference type="InterPro" id="IPR002376">
    <property type="entry name" value="Formyl_transf_N"/>
</dbReference>
<name>A0ABX1GHE7_9GAMM</name>
<keyword evidence="6 8" id="KW-0648">Protein biosynthesis</keyword>
<dbReference type="Pfam" id="PF00551">
    <property type="entry name" value="Formyl_trans_N"/>
    <property type="match status" value="1"/>
</dbReference>
<dbReference type="Pfam" id="PF02911">
    <property type="entry name" value="Formyl_trans_C"/>
    <property type="match status" value="1"/>
</dbReference>
<keyword evidence="5 8" id="KW-0808">Transferase</keyword>
<comment type="similarity">
    <text evidence="2 8">Belongs to the Fmt family.</text>
</comment>